<accession>A0A0D6M440</accession>
<sequence length="89" mass="10212">MQDRESQRRRTQLRRDDIIVDESASTAASLLCYVSKHLEYSYDSMCPFSDLHSEHLDAHSVVCYLMTLYLSLLGKSSIGTLQNTLQLVR</sequence>
<reference evidence="1 2" key="1">
    <citation type="submission" date="2013-05" db="EMBL/GenBank/DDBJ databases">
        <title>Draft genome of the parasitic nematode Anyclostoma ceylanicum.</title>
        <authorList>
            <person name="Mitreva M."/>
        </authorList>
    </citation>
    <scope>NUCLEOTIDE SEQUENCE [LARGE SCALE GENOMIC DNA]</scope>
</reference>
<evidence type="ECO:0000313" key="1">
    <source>
        <dbReference type="EMBL" id="EPB78890.1"/>
    </source>
</evidence>
<dbReference type="EMBL" id="KE124804">
    <property type="protein sequence ID" value="EPB78890.1"/>
    <property type="molecule type" value="Genomic_DNA"/>
</dbReference>
<dbReference type="Proteomes" id="UP000054495">
    <property type="component" value="Unassembled WGS sequence"/>
</dbReference>
<keyword evidence="2" id="KW-1185">Reference proteome</keyword>
<protein>
    <submittedName>
        <fullName evidence="1">Uncharacterized protein</fullName>
    </submittedName>
</protein>
<proteinExistence type="predicted"/>
<name>A0A0D6M440_9BILA</name>
<gene>
    <name evidence="1" type="ORF">ANCCEY_02067</name>
</gene>
<dbReference type="AlphaFoldDB" id="A0A0D6M440"/>
<organism evidence="1 2">
    <name type="scientific">Ancylostoma ceylanicum</name>
    <dbReference type="NCBI Taxonomy" id="53326"/>
    <lineage>
        <taxon>Eukaryota</taxon>
        <taxon>Metazoa</taxon>
        <taxon>Ecdysozoa</taxon>
        <taxon>Nematoda</taxon>
        <taxon>Chromadorea</taxon>
        <taxon>Rhabditida</taxon>
        <taxon>Rhabditina</taxon>
        <taxon>Rhabditomorpha</taxon>
        <taxon>Strongyloidea</taxon>
        <taxon>Ancylostomatidae</taxon>
        <taxon>Ancylostomatinae</taxon>
        <taxon>Ancylostoma</taxon>
    </lineage>
</organism>
<evidence type="ECO:0000313" key="2">
    <source>
        <dbReference type="Proteomes" id="UP000054495"/>
    </source>
</evidence>